<sequence>MVCPSDICIHKLPALKVAGANKLADFHDASREDPKLFREALINALLAFEIDQHILTRIQLGDCFRRSLQAQRQTTPYRLHTIVAECKSGTLDEGSLEARFYAHGGVRAVTALAAAATDEKNVVKQLKGLPDSQLQSFFRTVDIISPHRDFLFIVETVDRKKPARLSKRKHLPEPRSRRRLQERHNADGLQQERLRNLPVESHRHRHNQDSRINYGETGNFRLLDESDSRVLDAFPPSKRKQATNTSTESGTCCASAFSPRGTPDGQVAAADDSQPMTNMLDSGTAPGPLLTFAPCTSGSGQAGRSFTQYNEFSAAISTNSPGVENNVYGRNVNDCDFEHYGIDLDSFTAL</sequence>
<organism evidence="2">
    <name type="scientific">Talaromyces marneffei PM1</name>
    <dbReference type="NCBI Taxonomy" id="1077442"/>
    <lineage>
        <taxon>Eukaryota</taxon>
        <taxon>Fungi</taxon>
        <taxon>Dikarya</taxon>
        <taxon>Ascomycota</taxon>
        <taxon>Pezizomycotina</taxon>
        <taxon>Eurotiomycetes</taxon>
        <taxon>Eurotiomycetidae</taxon>
        <taxon>Eurotiales</taxon>
        <taxon>Trichocomaceae</taxon>
        <taxon>Talaromyces</taxon>
        <taxon>Talaromyces sect. Talaromyces</taxon>
    </lineage>
</organism>
<proteinExistence type="predicted"/>
<feature type="region of interest" description="Disordered" evidence="1">
    <location>
        <begin position="163"/>
        <end position="191"/>
    </location>
</feature>
<dbReference type="EMBL" id="JPOX01000050">
    <property type="protein sequence ID" value="KFX42044.1"/>
    <property type="molecule type" value="Genomic_DNA"/>
</dbReference>
<feature type="region of interest" description="Disordered" evidence="1">
    <location>
        <begin position="235"/>
        <end position="268"/>
    </location>
</feature>
<protein>
    <submittedName>
        <fullName evidence="2">Pectin degradation protein KdgF</fullName>
    </submittedName>
</protein>
<gene>
    <name evidence="2" type="ORF">GQ26_0500370</name>
</gene>
<feature type="compositionally biased region" description="Polar residues" evidence="1">
    <location>
        <begin position="242"/>
        <end position="252"/>
    </location>
</feature>
<feature type="compositionally biased region" description="Basic and acidic residues" evidence="1">
    <location>
        <begin position="182"/>
        <end position="191"/>
    </location>
</feature>
<evidence type="ECO:0000256" key="1">
    <source>
        <dbReference type="SAM" id="MobiDB-lite"/>
    </source>
</evidence>
<accession>A0A093UWG0</accession>
<comment type="caution">
    <text evidence="2">The sequence shown here is derived from an EMBL/GenBank/DDBJ whole genome shotgun (WGS) entry which is preliminary data.</text>
</comment>
<name>A0A093UWG0_TALMA</name>
<reference evidence="2" key="1">
    <citation type="journal article" date="2014" name="PLoS Genet.">
        <title>Signature Gene Expression Reveals Novel Clues to the Molecular Mechanisms of Dimorphic Transition in Penicillium marneffei.</title>
        <authorList>
            <person name="Yang E."/>
            <person name="Wang G."/>
            <person name="Cai J."/>
            <person name="Woo P.C."/>
            <person name="Lau S.K."/>
            <person name="Yuen K.-Y."/>
            <person name="Chow W.-N."/>
            <person name="Lin X."/>
        </authorList>
    </citation>
    <scope>NUCLEOTIDE SEQUENCE [LARGE SCALE GENOMIC DNA]</scope>
    <source>
        <strain evidence="2">PM1</strain>
    </source>
</reference>
<dbReference type="HOGENOM" id="CLU_858241_0_0_1"/>
<dbReference type="eggNOG" id="ENOG502TAYB">
    <property type="taxonomic scope" value="Eukaryota"/>
</dbReference>
<feature type="compositionally biased region" description="Basic residues" evidence="1">
    <location>
        <begin position="163"/>
        <end position="181"/>
    </location>
</feature>
<evidence type="ECO:0000313" key="2">
    <source>
        <dbReference type="EMBL" id="KFX42044.1"/>
    </source>
</evidence>
<dbReference type="AlphaFoldDB" id="A0A093UWG0"/>